<evidence type="ECO:0000256" key="3">
    <source>
        <dbReference type="ARBA" id="ARBA00005144"/>
    </source>
</evidence>
<dbReference type="PANTHER" id="PTHR46056:SF12">
    <property type="entry name" value="LONG-CHAIN-ALCOHOL OXIDASE"/>
    <property type="match status" value="1"/>
</dbReference>
<dbReference type="InterPro" id="IPR007867">
    <property type="entry name" value="GMC_OxRtase_C"/>
</dbReference>
<sequence length="681" mass="75000">MTDAVILYDYEWQTLRALANTAFPPLHADGLLHQRACERVISMLYTGQKRALRLMLHALSFRGSAVGFTRSYKLVTEMTEEEVQQVFLGFVHSRIGSLRMFATGITSLALLVAYRVSPELRKTLGDADTHPHLLSIKAKINTKEVIWHLPKFAIPPPLSPNQPAAITTDVVIVGSGCSSMVASYLLTKKGFNVIIVEKGYHINAITSPEHDFQRDIEAFEGEHNMTSADASTIVVAGATVGGGGAVNWSCSLRPTELVRREFVQKGAPLYGSKEFDHALAEVERVMQVSTKFGLEGGSDNEHSFTNDLILKASEKLNYRAKVAGQNTGKHRANSGFVEFGSRQGEAEGGVAEWFRNSFNNGARLLQRGHVVNIRHHNGYASGVEVVVDGSKTILINCKRVVCAAGSLQTPVLLQRSGFKNSHIGKGLKLHPVTAAYGVFPEQIVNKRLDPIMTTVCTEVDNLDGEGHGPKIEALHHRPLLTSFPLPYRDAKDFQTKVESWEHLCTLLVITRDKGEGKVSFYPPNPSKPYIEYTPSKYDLGALLKGSLSAANMLYVQGAQRIFLSSTFIPDFVSNKPVSERSIWDDDYQKWYQEAKRKEFILYDTKVGSAHQMGTCRMSVNGPKHGAVDGKGHLYECPNVHVIDTSVFPAASGVNPMITCMATAYVLANNLIADLTKLQTKL</sequence>
<keyword evidence="8 12" id="KW-0560">Oxidoreductase</keyword>
<dbReference type="AlphaFoldDB" id="A0A024FB95"/>
<dbReference type="Gene3D" id="3.50.50.60">
    <property type="entry name" value="FAD/NAD(P)-binding domain"/>
    <property type="match status" value="2"/>
</dbReference>
<keyword evidence="6" id="KW-0285">Flavoprotein</keyword>
<comment type="subcellular location">
    <subcellularLocation>
        <location evidence="2">Peroxisome matrix</location>
    </subcellularLocation>
</comment>
<keyword evidence="7" id="KW-0274">FAD</keyword>
<feature type="domain" description="Glucose-methanol-choline oxidoreductase C-terminal" evidence="11">
    <location>
        <begin position="518"/>
        <end position="663"/>
    </location>
</feature>
<dbReference type="SUPFAM" id="SSF51905">
    <property type="entry name" value="FAD/NAD(P)-binding domain"/>
    <property type="match status" value="1"/>
</dbReference>
<evidence type="ECO:0000256" key="6">
    <source>
        <dbReference type="ARBA" id="ARBA00022630"/>
    </source>
</evidence>
<dbReference type="UniPathway" id="UPA00147"/>
<evidence type="ECO:0000256" key="8">
    <source>
        <dbReference type="ARBA" id="ARBA00023002"/>
    </source>
</evidence>
<dbReference type="Pfam" id="PF00732">
    <property type="entry name" value="GMC_oxred_N"/>
    <property type="match status" value="1"/>
</dbReference>
<evidence type="ECO:0000256" key="1">
    <source>
        <dbReference type="ARBA" id="ARBA00001411"/>
    </source>
</evidence>
<evidence type="ECO:0000256" key="9">
    <source>
        <dbReference type="ARBA" id="ARBA00023095"/>
    </source>
</evidence>
<evidence type="ECO:0000259" key="10">
    <source>
        <dbReference type="Pfam" id="PF00732"/>
    </source>
</evidence>
<dbReference type="InterPro" id="IPR036188">
    <property type="entry name" value="FAD/NAD-bd_sf"/>
</dbReference>
<dbReference type="GO" id="GO:0005782">
    <property type="term" value="C:peroxisomal matrix"/>
    <property type="evidence" value="ECO:0007669"/>
    <property type="project" value="UniProtKB-SubCell"/>
</dbReference>
<dbReference type="GO" id="GO:0015945">
    <property type="term" value="P:methanol metabolic process"/>
    <property type="evidence" value="ECO:0007669"/>
    <property type="project" value="UniProtKB-KW"/>
</dbReference>
<protein>
    <recommendedName>
        <fullName evidence="5">alcohol oxidase</fullName>
        <ecNumber evidence="5">1.1.3.13</ecNumber>
    </recommendedName>
</protein>
<dbReference type="GO" id="GO:0046188">
    <property type="term" value="P:methane catabolic process"/>
    <property type="evidence" value="ECO:0007669"/>
    <property type="project" value="UniProtKB-UniPathway"/>
</dbReference>
<feature type="domain" description="Glucose-methanol-choline oxidoreductase N-terminal" evidence="10">
    <location>
        <begin position="222"/>
        <end position="432"/>
    </location>
</feature>
<evidence type="ECO:0000256" key="5">
    <source>
        <dbReference type="ARBA" id="ARBA00013077"/>
    </source>
</evidence>
<accession>A0A024FB95</accession>
<gene>
    <name evidence="12" type="primary">FAO1</name>
</gene>
<name>A0A024FB95_STABO</name>
<evidence type="ECO:0000313" key="12">
    <source>
        <dbReference type="EMBL" id="BAO74119.1"/>
    </source>
</evidence>
<dbReference type="InterPro" id="IPR000172">
    <property type="entry name" value="GMC_OxRdtase_N"/>
</dbReference>
<comment type="similarity">
    <text evidence="4">Belongs to the GMC oxidoreductase family.</text>
</comment>
<proteinExistence type="evidence at transcript level"/>
<dbReference type="PANTHER" id="PTHR46056">
    <property type="entry name" value="LONG-CHAIN-ALCOHOL OXIDASE"/>
    <property type="match status" value="1"/>
</dbReference>
<dbReference type="BRENDA" id="1.1.3.20">
    <property type="organism ID" value="1101"/>
</dbReference>
<evidence type="ECO:0000259" key="11">
    <source>
        <dbReference type="Pfam" id="PF05199"/>
    </source>
</evidence>
<evidence type="ECO:0000256" key="4">
    <source>
        <dbReference type="ARBA" id="ARBA00010790"/>
    </source>
</evidence>
<dbReference type="Pfam" id="PF05199">
    <property type="entry name" value="GMC_oxred_C"/>
    <property type="match status" value="1"/>
</dbReference>
<evidence type="ECO:0000256" key="2">
    <source>
        <dbReference type="ARBA" id="ARBA00004253"/>
    </source>
</evidence>
<dbReference type="GO" id="GO:0050660">
    <property type="term" value="F:flavin adenine dinucleotide binding"/>
    <property type="evidence" value="ECO:0007669"/>
    <property type="project" value="InterPro"/>
</dbReference>
<dbReference type="EMBL" id="AB907775">
    <property type="protein sequence ID" value="BAO74119.1"/>
    <property type="molecule type" value="mRNA"/>
</dbReference>
<evidence type="ECO:0000256" key="7">
    <source>
        <dbReference type="ARBA" id="ARBA00022827"/>
    </source>
</evidence>
<reference evidence="12" key="1">
    <citation type="submission" date="2014-01" db="EMBL/GenBank/DDBJ databases">
        <title>Identification of long-chain alcohol oxidase FAO1 from Starmerella bombicola and knocking out the FAO1 gene leads to improved alkyl poly glucoside production.</title>
        <authorList>
            <person name="Takahashi F."/>
            <person name="Igarashi K."/>
            <person name="Hagihara H."/>
        </authorList>
    </citation>
    <scope>NUCLEOTIDE SEQUENCE</scope>
    <source>
        <strain evidence="12">KSM36</strain>
    </source>
</reference>
<dbReference type="EC" id="1.1.3.13" evidence="5"/>
<comment type="pathway">
    <text evidence="3">Energy metabolism; methane degradation.</text>
</comment>
<organism evidence="12">
    <name type="scientific">Starmerella bombicola</name>
    <name type="common">Yeast</name>
    <name type="synonym">Candida bombicola</name>
    <dbReference type="NCBI Taxonomy" id="75736"/>
    <lineage>
        <taxon>Eukaryota</taxon>
        <taxon>Fungi</taxon>
        <taxon>Dikarya</taxon>
        <taxon>Ascomycota</taxon>
        <taxon>Saccharomycotina</taxon>
        <taxon>Dipodascomycetes</taxon>
        <taxon>Dipodascales</taxon>
        <taxon>Trichomonascaceae</taxon>
        <taxon>Starmerella</taxon>
    </lineage>
</organism>
<comment type="catalytic activity">
    <reaction evidence="1">
        <text>a primary alcohol + O2 = an aldehyde + H2O2</text>
        <dbReference type="Rhea" id="RHEA:19829"/>
        <dbReference type="ChEBI" id="CHEBI:15379"/>
        <dbReference type="ChEBI" id="CHEBI:15734"/>
        <dbReference type="ChEBI" id="CHEBI:16240"/>
        <dbReference type="ChEBI" id="CHEBI:17478"/>
        <dbReference type="EC" id="1.1.3.13"/>
    </reaction>
</comment>
<dbReference type="GO" id="GO:0047639">
    <property type="term" value="F:alcohol oxidase activity"/>
    <property type="evidence" value="ECO:0007669"/>
    <property type="project" value="UniProtKB-EC"/>
</dbReference>
<dbReference type="Pfam" id="PF13450">
    <property type="entry name" value="NAD_binding_8"/>
    <property type="match status" value="1"/>
</dbReference>
<keyword evidence="9" id="KW-0485">Methanol utilization</keyword>